<dbReference type="PANTHER" id="PTHR22617">
    <property type="entry name" value="CHEMOTAXIS SENSOR HISTIDINE KINASE-RELATED"/>
    <property type="match status" value="1"/>
</dbReference>
<proteinExistence type="predicted"/>
<sequence>MATQHVTFMIDGATYGVPVMHVQETLGHQAHTHVPLAPKGVAGLVNLRGQVVLTVDLRPLLRLDPLPEGSEPMMVVVEVDGEAVALLVDTVGEVLEVDDAQFEPVPDTLHPAVRDLVVGVYKLERTLLLALDIRAAATLKEQKS</sequence>
<dbReference type="Gene3D" id="2.40.50.180">
    <property type="entry name" value="CheA-289, Domain 4"/>
    <property type="match status" value="1"/>
</dbReference>
<protein>
    <submittedName>
        <fullName evidence="2">Purine-binding chemotaxis protein CheW</fullName>
    </submittedName>
</protein>
<organism evidence="2 3">
    <name type="scientific">Flavimobilis soli</name>
    <dbReference type="NCBI Taxonomy" id="442709"/>
    <lineage>
        <taxon>Bacteria</taxon>
        <taxon>Bacillati</taxon>
        <taxon>Actinomycetota</taxon>
        <taxon>Actinomycetes</taxon>
        <taxon>Micrococcales</taxon>
        <taxon>Jonesiaceae</taxon>
        <taxon>Flavimobilis</taxon>
    </lineage>
</organism>
<dbReference type="Gene3D" id="2.30.30.40">
    <property type="entry name" value="SH3 Domains"/>
    <property type="match status" value="1"/>
</dbReference>
<dbReference type="Pfam" id="PF01584">
    <property type="entry name" value="CheW"/>
    <property type="match status" value="1"/>
</dbReference>
<dbReference type="EMBL" id="PDJH01000001">
    <property type="protein sequence ID" value="PFG37440.1"/>
    <property type="molecule type" value="Genomic_DNA"/>
</dbReference>
<dbReference type="Proteomes" id="UP000221394">
    <property type="component" value="Unassembled WGS sequence"/>
</dbReference>
<dbReference type="GO" id="GO:0006935">
    <property type="term" value="P:chemotaxis"/>
    <property type="evidence" value="ECO:0007669"/>
    <property type="project" value="InterPro"/>
</dbReference>
<evidence type="ECO:0000313" key="3">
    <source>
        <dbReference type="Proteomes" id="UP000221394"/>
    </source>
</evidence>
<dbReference type="OrthoDB" id="9790406at2"/>
<dbReference type="SMART" id="SM00260">
    <property type="entry name" value="CheW"/>
    <property type="match status" value="1"/>
</dbReference>
<dbReference type="InterPro" id="IPR002545">
    <property type="entry name" value="CheW-lke_dom"/>
</dbReference>
<dbReference type="PROSITE" id="PS50851">
    <property type="entry name" value="CHEW"/>
    <property type="match status" value="1"/>
</dbReference>
<name>A0A2A9EGU1_9MICO</name>
<dbReference type="InterPro" id="IPR039315">
    <property type="entry name" value="CheW"/>
</dbReference>
<dbReference type="RefSeq" id="WP_098458491.1">
    <property type="nucleotide sequence ID" value="NZ_PDJH01000001.1"/>
</dbReference>
<dbReference type="AlphaFoldDB" id="A0A2A9EGU1"/>
<reference evidence="2 3" key="1">
    <citation type="submission" date="2017-10" db="EMBL/GenBank/DDBJ databases">
        <title>Sequencing the genomes of 1000 actinobacteria strains.</title>
        <authorList>
            <person name="Klenk H.-P."/>
        </authorList>
    </citation>
    <scope>NUCLEOTIDE SEQUENCE [LARGE SCALE GENOMIC DNA]</scope>
    <source>
        <strain evidence="2 3">DSM 21574</strain>
    </source>
</reference>
<feature type="domain" description="CheW-like" evidence="1">
    <location>
        <begin position="2"/>
        <end position="142"/>
    </location>
</feature>
<evidence type="ECO:0000313" key="2">
    <source>
        <dbReference type="EMBL" id="PFG37440.1"/>
    </source>
</evidence>
<accession>A0A2A9EGU1</accession>
<dbReference type="InterPro" id="IPR036061">
    <property type="entry name" value="CheW-like_dom_sf"/>
</dbReference>
<dbReference type="GO" id="GO:0005829">
    <property type="term" value="C:cytosol"/>
    <property type="evidence" value="ECO:0007669"/>
    <property type="project" value="TreeGrafter"/>
</dbReference>
<evidence type="ECO:0000259" key="1">
    <source>
        <dbReference type="PROSITE" id="PS50851"/>
    </source>
</evidence>
<dbReference type="PANTHER" id="PTHR22617:SF23">
    <property type="entry name" value="CHEMOTAXIS PROTEIN CHEW"/>
    <property type="match status" value="1"/>
</dbReference>
<dbReference type="SUPFAM" id="SSF50341">
    <property type="entry name" value="CheW-like"/>
    <property type="match status" value="1"/>
</dbReference>
<comment type="caution">
    <text evidence="2">The sequence shown here is derived from an EMBL/GenBank/DDBJ whole genome shotgun (WGS) entry which is preliminary data.</text>
</comment>
<dbReference type="GO" id="GO:0007165">
    <property type="term" value="P:signal transduction"/>
    <property type="evidence" value="ECO:0007669"/>
    <property type="project" value="InterPro"/>
</dbReference>
<gene>
    <name evidence="2" type="ORF">ATL41_2202</name>
</gene>
<keyword evidence="3" id="KW-1185">Reference proteome</keyword>